<comment type="function">
    <text evidence="7">Catalyzes the ferrous insertion into protoporphyrin IX.</text>
</comment>
<dbReference type="GO" id="GO:0004325">
    <property type="term" value="F:ferrochelatase activity"/>
    <property type="evidence" value="ECO:0007669"/>
    <property type="project" value="UniProtKB-UniRule"/>
</dbReference>
<dbReference type="InterPro" id="IPR029063">
    <property type="entry name" value="SAM-dependent_MTases_sf"/>
</dbReference>
<dbReference type="EMBL" id="QEAP01000058">
    <property type="protein sequence ID" value="TPX76075.1"/>
    <property type="molecule type" value="Genomic_DNA"/>
</dbReference>
<evidence type="ECO:0000313" key="10">
    <source>
        <dbReference type="Proteomes" id="UP000320333"/>
    </source>
</evidence>
<evidence type="ECO:0000256" key="4">
    <source>
        <dbReference type="ARBA" id="ARBA00023133"/>
    </source>
</evidence>
<evidence type="ECO:0000256" key="2">
    <source>
        <dbReference type="ARBA" id="ARBA00007718"/>
    </source>
</evidence>
<keyword evidence="7" id="KW-0496">Mitochondrion</keyword>
<dbReference type="CDD" id="cd03411">
    <property type="entry name" value="Ferrochelatase_N"/>
    <property type="match status" value="1"/>
</dbReference>
<dbReference type="STRING" id="246404.A0A507FKB6"/>
<dbReference type="EC" id="4.98.1.1" evidence="7"/>
<dbReference type="OrthoDB" id="411785at2759"/>
<feature type="compositionally biased region" description="Basic and acidic residues" evidence="8">
    <location>
        <begin position="316"/>
        <end position="334"/>
    </location>
</feature>
<evidence type="ECO:0000256" key="6">
    <source>
        <dbReference type="ARBA" id="ARBA00023244"/>
    </source>
</evidence>
<keyword evidence="6 7" id="KW-0627">Porphyrin biosynthesis</keyword>
<proteinExistence type="inferred from homology"/>
<evidence type="ECO:0000256" key="7">
    <source>
        <dbReference type="RuleBase" id="RU000607"/>
    </source>
</evidence>
<comment type="similarity">
    <text evidence="2 7">Belongs to the ferrochelatase family.</text>
</comment>
<dbReference type="FunFam" id="3.40.50.1400:FF:000001">
    <property type="entry name" value="Ferrochelatase"/>
    <property type="match status" value="1"/>
</dbReference>
<dbReference type="InterPro" id="IPR001015">
    <property type="entry name" value="Ferrochelatase"/>
</dbReference>
<comment type="catalytic activity">
    <reaction evidence="7">
        <text>heme b + 2 H(+) = protoporphyrin IX + Fe(2+)</text>
        <dbReference type="Rhea" id="RHEA:22584"/>
        <dbReference type="ChEBI" id="CHEBI:15378"/>
        <dbReference type="ChEBI" id="CHEBI:29033"/>
        <dbReference type="ChEBI" id="CHEBI:57306"/>
        <dbReference type="ChEBI" id="CHEBI:60344"/>
        <dbReference type="EC" id="4.98.1.1"/>
    </reaction>
</comment>
<evidence type="ECO:0000313" key="9">
    <source>
        <dbReference type="EMBL" id="TPX76075.1"/>
    </source>
</evidence>
<comment type="subcellular location">
    <subcellularLocation>
        <location evidence="7">Mitochondrion inner membrane</location>
    </subcellularLocation>
</comment>
<evidence type="ECO:0000256" key="3">
    <source>
        <dbReference type="ARBA" id="ARBA00023004"/>
    </source>
</evidence>
<keyword evidence="3 7" id="KW-0408">Iron</keyword>
<comment type="caution">
    <text evidence="9">The sequence shown here is derived from an EMBL/GenBank/DDBJ whole genome shotgun (WGS) entry which is preliminary data.</text>
</comment>
<dbReference type="HAMAP" id="MF_00323">
    <property type="entry name" value="Ferrochelatase"/>
    <property type="match status" value="1"/>
</dbReference>
<dbReference type="NCBIfam" id="TIGR00109">
    <property type="entry name" value="hemH"/>
    <property type="match status" value="1"/>
</dbReference>
<dbReference type="AlphaFoldDB" id="A0A507FKB6"/>
<accession>A0A507FKB6</accession>
<evidence type="ECO:0000256" key="8">
    <source>
        <dbReference type="SAM" id="MobiDB-lite"/>
    </source>
</evidence>
<dbReference type="InterPro" id="IPR019772">
    <property type="entry name" value="Ferrochelatase_AS"/>
</dbReference>
<dbReference type="PANTHER" id="PTHR11108">
    <property type="entry name" value="FERROCHELATASE"/>
    <property type="match status" value="1"/>
</dbReference>
<keyword evidence="7" id="KW-0472">Membrane</keyword>
<keyword evidence="5 7" id="KW-0456">Lyase</keyword>
<name>A0A507FKB6_9FUNG</name>
<keyword evidence="7" id="KW-0999">Mitochondrion inner membrane</keyword>
<keyword evidence="10" id="KW-1185">Reference proteome</keyword>
<evidence type="ECO:0000256" key="5">
    <source>
        <dbReference type="ARBA" id="ARBA00023239"/>
    </source>
</evidence>
<dbReference type="Gene3D" id="3.40.50.150">
    <property type="entry name" value="Vaccinia Virus protein VP39"/>
    <property type="match status" value="1"/>
</dbReference>
<dbReference type="InterPro" id="IPR033659">
    <property type="entry name" value="Ferrochelatase_N"/>
</dbReference>
<dbReference type="GO" id="GO:0006783">
    <property type="term" value="P:heme biosynthetic process"/>
    <property type="evidence" value="ECO:0007669"/>
    <property type="project" value="UniProtKB-UniRule"/>
</dbReference>
<feature type="region of interest" description="Disordered" evidence="8">
    <location>
        <begin position="309"/>
        <end position="334"/>
    </location>
</feature>
<keyword evidence="4 7" id="KW-0350">Heme biosynthesis</keyword>
<dbReference type="GO" id="GO:0005743">
    <property type="term" value="C:mitochondrial inner membrane"/>
    <property type="evidence" value="ECO:0007669"/>
    <property type="project" value="UniProtKB-SubCell"/>
</dbReference>
<protein>
    <recommendedName>
        <fullName evidence="7">Ferrochelatase</fullName>
        <ecNumber evidence="7">4.98.1.1</ecNumber>
    </recommendedName>
</protein>
<sequence length="829" mass="91439">MEDFIAANRAQLMAMNVPEVLWTEIQSRIEEGNLGTIGSETECPFGVDEDGAVVTASDLTAREAVSVFGHQWVFINKEDAESKLGGSPGLLGAVAGLIEAAMPPVQQADSSDETQQTEQQPRDMDFQTVCSNLWRVAFEFDAGDQKMSSVSFDPYAPALLPFDNEPLLGAGILIDTRTSKSYTLLWPMGVSDGDDIDDTDDFEIPVLTRVTRGELTVMPDYSNDEYWKHHYATSKETNTFDWYLPWSTGFSAMLKDLVPTPASHPRSLITVLDVGCGNSGTVGDGMVADGLANMVLHFDVSKEAVHSLAKTQAGAKNKDSDASEKTLPPRDKSMETGVQDHAIFDGALVQGMPFRSSKTGEKLFDWAFDKGTTDGMLSHGVAVVRKMWANMARITDVIVLVSFGKPELRIPMIEEDIGNGWVVDQCLEVDGLGTGWSYYVYLCKQAAAATGLSARLLATITNSKSNAKPPTAIVLINMGGPRTVQDVHGFLFRLFSDKDLIPIPFQSWLAPWITKRRVPKIQEQYAKIGGGSPIFHWTQRQGILLEQLMDRIRPESAPHKHYIAFRYAEPLTEHALEDMKKDGVKRAIALSLYPQYSCSTTGSSLNELVRNLKASQDPSTNAIQWSVIDRFPTQPLLVETFAKHIQASLEKEFPASVRDSVPIMFSAHSLPMSVVNRGDSYPQEVGATVQAVMEKLKIRNPYKLCWQSQVGPSAWLGPKTEDVITGYGKAGHKNMLFVPIAFVSDHVETLFELDLEYGHVAKEAGITGYKRVESLNDDPLFIQCLGELVKGHLDSGAHSSQNLPLRCPQCINEKCGKTKEFFSQQQIQL</sequence>
<dbReference type="SUPFAM" id="SSF53800">
    <property type="entry name" value="Chelatase"/>
    <property type="match status" value="1"/>
</dbReference>
<dbReference type="Pfam" id="PF00762">
    <property type="entry name" value="Ferrochelatase"/>
    <property type="match status" value="1"/>
</dbReference>
<dbReference type="InterPro" id="IPR033644">
    <property type="entry name" value="Ferrochelatase_C"/>
</dbReference>
<dbReference type="Gene3D" id="3.40.50.1400">
    <property type="match status" value="2"/>
</dbReference>
<reference evidence="9 10" key="1">
    <citation type="journal article" date="2019" name="Sci. Rep.">
        <title>Comparative genomics of chytrid fungi reveal insights into the obligate biotrophic and pathogenic lifestyle of Synchytrium endobioticum.</title>
        <authorList>
            <person name="van de Vossenberg B.T.L.H."/>
            <person name="Warris S."/>
            <person name="Nguyen H.D.T."/>
            <person name="van Gent-Pelzer M.P.E."/>
            <person name="Joly D.L."/>
            <person name="van de Geest H.C."/>
            <person name="Bonants P.J.M."/>
            <person name="Smith D.S."/>
            <person name="Levesque C.A."/>
            <person name="van der Lee T.A.J."/>
        </authorList>
    </citation>
    <scope>NUCLEOTIDE SEQUENCE [LARGE SCALE GENOMIC DNA]</scope>
    <source>
        <strain evidence="9 10">CBS 675.73</strain>
    </source>
</reference>
<dbReference type="PANTHER" id="PTHR11108:SF1">
    <property type="entry name" value="FERROCHELATASE, MITOCHONDRIAL"/>
    <property type="match status" value="1"/>
</dbReference>
<evidence type="ECO:0000256" key="1">
    <source>
        <dbReference type="ARBA" id="ARBA00004943"/>
    </source>
</evidence>
<dbReference type="PROSITE" id="PS00534">
    <property type="entry name" value="FERROCHELATASE"/>
    <property type="match status" value="1"/>
</dbReference>
<dbReference type="CDD" id="cd00419">
    <property type="entry name" value="Ferrochelatase_C"/>
    <property type="match status" value="1"/>
</dbReference>
<gene>
    <name evidence="9" type="primary">HEM15</name>
    <name evidence="9" type="ORF">CcCBS67573_g02651</name>
</gene>
<dbReference type="Proteomes" id="UP000320333">
    <property type="component" value="Unassembled WGS sequence"/>
</dbReference>
<organism evidence="9 10">
    <name type="scientific">Chytriomyces confervae</name>
    <dbReference type="NCBI Taxonomy" id="246404"/>
    <lineage>
        <taxon>Eukaryota</taxon>
        <taxon>Fungi</taxon>
        <taxon>Fungi incertae sedis</taxon>
        <taxon>Chytridiomycota</taxon>
        <taxon>Chytridiomycota incertae sedis</taxon>
        <taxon>Chytridiomycetes</taxon>
        <taxon>Chytridiales</taxon>
        <taxon>Chytriomycetaceae</taxon>
        <taxon>Chytriomyces</taxon>
    </lineage>
</organism>
<dbReference type="UniPathway" id="UPA00252">
    <property type="reaction ID" value="UER00325"/>
</dbReference>
<comment type="pathway">
    <text evidence="1 7">Porphyrin-containing compound metabolism; protoheme biosynthesis; protoheme from protoporphyrin-IX: step 1/1.</text>
</comment>